<keyword evidence="14" id="KW-1185">Reference proteome</keyword>
<comment type="function">
    <text evidence="12">Required for formation of the rod structure in the basal body of the flagellar apparatus. Together with FliI and FliH, may constitute the export apparatus of flagellin.</text>
</comment>
<reference evidence="14" key="1">
    <citation type="submission" date="2015-07" db="EMBL/GenBank/DDBJ databases">
        <title>Draft genome sequence of the purine-degrading Gottschalkia purinilyticum DSM 1384 (formerly Clostridium purinilyticum).</title>
        <authorList>
            <person name="Poehlein A."/>
            <person name="Schiel-Bengelsdorf B."/>
            <person name="Bengelsdorf F.R."/>
            <person name="Daniel R."/>
            <person name="Duerre P."/>
        </authorList>
    </citation>
    <scope>NUCLEOTIDE SEQUENCE [LARGE SCALE GENOMIC DNA]</scope>
    <source>
        <strain evidence="14">DSM 1384</strain>
    </source>
</reference>
<sequence length="361" mass="40893">MSLDFKINLQLFSEEKTEKATPKRRREAREKGQVLQSREINSAIILIFVFLALKMFGYGILNKTMAFTVNTIKDYASGSGTITMTEVSNIMLKSVVTLFIIVGPIALVALVVGVATSYMQVGFLFTMKSIEFKLSKLNPIEGFKRLFSKRSIVELIKSFIKIFLIGYVIYSYGIKQVVKILNLMDNNVQGITKYLGDTVTNVAFRAGGVLVVLAAFDYLYQWWDYEKNLKMSKQEIKEEFKQTDGNPQIKSKIKEKQRQIAMRRMMQDVPKADVIITNPTHYAVALKYDKDLYDAPYVLAKGQDLVAQKIKDIANDNSIPIVEDKPLARTLHATADIGQVIPEELYQTVAEVLAYVYSLKS</sequence>
<evidence type="ECO:0000256" key="11">
    <source>
        <dbReference type="ARBA" id="ARBA00023225"/>
    </source>
</evidence>
<keyword evidence="8 12" id="KW-0653">Protein transport</keyword>
<evidence type="ECO:0000256" key="6">
    <source>
        <dbReference type="ARBA" id="ARBA00022692"/>
    </source>
</evidence>
<dbReference type="PRINTS" id="PR00950">
    <property type="entry name" value="TYPE3IMSPROT"/>
</dbReference>
<comment type="similarity">
    <text evidence="2 12">Belongs to the type III secretion exporter family.</text>
</comment>
<dbReference type="GO" id="GO:0005886">
    <property type="term" value="C:plasma membrane"/>
    <property type="evidence" value="ECO:0007669"/>
    <property type="project" value="UniProtKB-SubCell"/>
</dbReference>
<dbReference type="EMBL" id="LGSS01000005">
    <property type="protein sequence ID" value="KNF08831.1"/>
    <property type="molecule type" value="Genomic_DNA"/>
</dbReference>
<dbReference type="Gene3D" id="6.10.250.2080">
    <property type="match status" value="1"/>
</dbReference>
<dbReference type="AlphaFoldDB" id="A0A0L0WBG6"/>
<keyword evidence="5 12" id="KW-1003">Cell membrane</keyword>
<dbReference type="FunFam" id="3.40.1690.10:FF:000001">
    <property type="entry name" value="Flagellar biosynthetic protein FlhB"/>
    <property type="match status" value="1"/>
</dbReference>
<comment type="subcellular location">
    <subcellularLocation>
        <location evidence="1">Cell membrane</location>
        <topology evidence="1">Multi-pass membrane protein</topology>
    </subcellularLocation>
</comment>
<keyword evidence="13" id="KW-0969">Cilium</keyword>
<evidence type="ECO:0000256" key="10">
    <source>
        <dbReference type="ARBA" id="ARBA00023136"/>
    </source>
</evidence>
<evidence type="ECO:0000256" key="3">
    <source>
        <dbReference type="ARBA" id="ARBA00021622"/>
    </source>
</evidence>
<accession>A0A0L0WBG6</accession>
<name>A0A0L0WBG6_GOTPU</name>
<dbReference type="PANTHER" id="PTHR30531">
    <property type="entry name" value="FLAGELLAR BIOSYNTHETIC PROTEIN FLHB"/>
    <property type="match status" value="1"/>
</dbReference>
<proteinExistence type="inferred from homology"/>
<dbReference type="GO" id="GO:0009306">
    <property type="term" value="P:protein secretion"/>
    <property type="evidence" value="ECO:0007669"/>
    <property type="project" value="InterPro"/>
</dbReference>
<dbReference type="PATRIC" id="fig|1503.3.peg.2663"/>
<dbReference type="NCBIfam" id="TIGR00328">
    <property type="entry name" value="flhB"/>
    <property type="match status" value="1"/>
</dbReference>
<feature type="transmembrane region" description="Helical" evidence="12">
    <location>
        <begin position="98"/>
        <end position="126"/>
    </location>
</feature>
<dbReference type="Pfam" id="PF01312">
    <property type="entry name" value="Bac_export_2"/>
    <property type="match status" value="1"/>
</dbReference>
<evidence type="ECO:0000256" key="7">
    <source>
        <dbReference type="ARBA" id="ARBA00022795"/>
    </source>
</evidence>
<dbReference type="PANTHER" id="PTHR30531:SF12">
    <property type="entry name" value="FLAGELLAR BIOSYNTHETIC PROTEIN FLHB"/>
    <property type="match status" value="1"/>
</dbReference>
<evidence type="ECO:0000256" key="4">
    <source>
        <dbReference type="ARBA" id="ARBA00022448"/>
    </source>
</evidence>
<evidence type="ECO:0000256" key="1">
    <source>
        <dbReference type="ARBA" id="ARBA00004651"/>
    </source>
</evidence>
<protein>
    <recommendedName>
        <fullName evidence="3 12">Flagellar biosynthetic protein FlhB</fullName>
    </recommendedName>
</protein>
<dbReference type="InterPro" id="IPR029025">
    <property type="entry name" value="T3SS_substrate_exporter_C"/>
</dbReference>
<comment type="caution">
    <text evidence="13">The sequence shown here is derived from an EMBL/GenBank/DDBJ whole genome shotgun (WGS) entry which is preliminary data.</text>
</comment>
<evidence type="ECO:0000256" key="8">
    <source>
        <dbReference type="ARBA" id="ARBA00022927"/>
    </source>
</evidence>
<gene>
    <name evidence="12 13" type="primary">flhB</name>
    <name evidence="13" type="ORF">CLPU_5c01380</name>
</gene>
<feature type="transmembrane region" description="Helical" evidence="12">
    <location>
        <begin position="155"/>
        <end position="174"/>
    </location>
</feature>
<evidence type="ECO:0000256" key="2">
    <source>
        <dbReference type="ARBA" id="ARBA00010690"/>
    </source>
</evidence>
<dbReference type="SUPFAM" id="SSF160544">
    <property type="entry name" value="EscU C-terminal domain-like"/>
    <property type="match status" value="1"/>
</dbReference>
<evidence type="ECO:0000256" key="9">
    <source>
        <dbReference type="ARBA" id="ARBA00022989"/>
    </source>
</evidence>
<keyword evidence="13" id="KW-0966">Cell projection</keyword>
<feature type="transmembrane region" description="Helical" evidence="12">
    <location>
        <begin position="40"/>
        <end position="61"/>
    </location>
</feature>
<dbReference type="InterPro" id="IPR006135">
    <property type="entry name" value="T3SS_substrate_exporter"/>
</dbReference>
<evidence type="ECO:0000313" key="13">
    <source>
        <dbReference type="EMBL" id="KNF08831.1"/>
    </source>
</evidence>
<dbReference type="Gene3D" id="3.40.1690.10">
    <property type="entry name" value="secretion proteins EscU"/>
    <property type="match status" value="1"/>
</dbReference>
<feature type="transmembrane region" description="Helical" evidence="12">
    <location>
        <begin position="202"/>
        <end position="223"/>
    </location>
</feature>
<dbReference type="InterPro" id="IPR006136">
    <property type="entry name" value="FlhB"/>
</dbReference>
<evidence type="ECO:0000313" key="14">
    <source>
        <dbReference type="Proteomes" id="UP000037267"/>
    </source>
</evidence>
<keyword evidence="9 12" id="KW-1133">Transmembrane helix</keyword>
<keyword evidence="13" id="KW-0282">Flagellum</keyword>
<organism evidence="13 14">
    <name type="scientific">Gottschalkia purinilytica</name>
    <name type="common">Clostridium purinilyticum</name>
    <dbReference type="NCBI Taxonomy" id="1503"/>
    <lineage>
        <taxon>Bacteria</taxon>
        <taxon>Bacillati</taxon>
        <taxon>Bacillota</taxon>
        <taxon>Tissierellia</taxon>
        <taxon>Tissierellales</taxon>
        <taxon>Gottschalkiaceae</taxon>
        <taxon>Gottschalkia</taxon>
    </lineage>
</organism>
<dbReference type="GO" id="GO:0044780">
    <property type="term" value="P:bacterial-type flagellum assembly"/>
    <property type="evidence" value="ECO:0007669"/>
    <property type="project" value="InterPro"/>
</dbReference>
<evidence type="ECO:0000256" key="5">
    <source>
        <dbReference type="ARBA" id="ARBA00022475"/>
    </source>
</evidence>
<dbReference type="Proteomes" id="UP000037267">
    <property type="component" value="Unassembled WGS sequence"/>
</dbReference>
<evidence type="ECO:0000256" key="12">
    <source>
        <dbReference type="RuleBase" id="RU364091"/>
    </source>
</evidence>
<keyword evidence="6 12" id="KW-0812">Transmembrane</keyword>
<keyword evidence="11 12" id="KW-1006">Bacterial flagellum protein export</keyword>
<dbReference type="STRING" id="1503.CLPU_5c01380"/>
<keyword evidence="7 12" id="KW-1005">Bacterial flagellum biogenesis</keyword>
<keyword evidence="10 12" id="KW-0472">Membrane</keyword>
<keyword evidence="4 12" id="KW-0813">Transport</keyword>